<gene>
    <name evidence="2" type="ORF">RZ517_03320</name>
</gene>
<evidence type="ECO:0000259" key="1">
    <source>
        <dbReference type="Pfam" id="PF05368"/>
    </source>
</evidence>
<dbReference type="InterPro" id="IPR036291">
    <property type="entry name" value="NAD(P)-bd_dom_sf"/>
</dbReference>
<protein>
    <submittedName>
        <fullName evidence="2">NmrA family NAD(P)-binding protein</fullName>
    </submittedName>
</protein>
<name>A0ABZ2HHK1_9RHOB</name>
<proteinExistence type="predicted"/>
<dbReference type="SUPFAM" id="SSF51735">
    <property type="entry name" value="NAD(P)-binding Rossmann-fold domains"/>
    <property type="match status" value="1"/>
</dbReference>
<dbReference type="InterPro" id="IPR051604">
    <property type="entry name" value="Ergot_Alk_Oxidoreductase"/>
</dbReference>
<accession>A0ABZ2HHK1</accession>
<dbReference type="Gene3D" id="3.90.25.10">
    <property type="entry name" value="UDP-galactose 4-epimerase, domain 1"/>
    <property type="match status" value="1"/>
</dbReference>
<dbReference type="RefSeq" id="WP_338550061.1">
    <property type="nucleotide sequence ID" value="NZ_CP146069.1"/>
</dbReference>
<dbReference type="PANTHER" id="PTHR43162:SF1">
    <property type="entry name" value="PRESTALK A DIFFERENTIATION PROTEIN A"/>
    <property type="match status" value="1"/>
</dbReference>
<organism evidence="2 3">
    <name type="scientific">Roseovarius phycicola</name>
    <dbReference type="NCBI Taxonomy" id="3080976"/>
    <lineage>
        <taxon>Bacteria</taxon>
        <taxon>Pseudomonadati</taxon>
        <taxon>Pseudomonadota</taxon>
        <taxon>Alphaproteobacteria</taxon>
        <taxon>Rhodobacterales</taxon>
        <taxon>Roseobacteraceae</taxon>
        <taxon>Roseovarius</taxon>
    </lineage>
</organism>
<evidence type="ECO:0000313" key="3">
    <source>
        <dbReference type="Proteomes" id="UP001364156"/>
    </source>
</evidence>
<dbReference type="PANTHER" id="PTHR43162">
    <property type="match status" value="1"/>
</dbReference>
<dbReference type="EMBL" id="CP146069">
    <property type="protein sequence ID" value="WWR47230.1"/>
    <property type="molecule type" value="Genomic_DNA"/>
</dbReference>
<reference evidence="2 3" key="1">
    <citation type="submission" date="2023-10" db="EMBL/GenBank/DDBJ databases">
        <title>Roseovarius strain S88 nov., isolated from a marine algae.</title>
        <authorList>
            <person name="Lee M.W."/>
            <person name="Lee J.K."/>
            <person name="Kim J.M."/>
            <person name="Choi D.G."/>
            <person name="Baek J.H."/>
            <person name="Bayburt H."/>
            <person name="Jung J.J."/>
            <person name="Han D.M."/>
            <person name="Jeon C.O."/>
        </authorList>
    </citation>
    <scope>NUCLEOTIDE SEQUENCE [LARGE SCALE GENOMIC DNA]</scope>
    <source>
        <strain evidence="2 3">S88</strain>
    </source>
</reference>
<evidence type="ECO:0000313" key="2">
    <source>
        <dbReference type="EMBL" id="WWR47230.1"/>
    </source>
</evidence>
<keyword evidence="3" id="KW-1185">Reference proteome</keyword>
<dbReference type="Pfam" id="PF05368">
    <property type="entry name" value="NmrA"/>
    <property type="match status" value="1"/>
</dbReference>
<feature type="domain" description="NmrA-like" evidence="1">
    <location>
        <begin position="4"/>
        <end position="254"/>
    </location>
</feature>
<dbReference type="InterPro" id="IPR008030">
    <property type="entry name" value="NmrA-like"/>
</dbReference>
<dbReference type="Proteomes" id="UP001364156">
    <property type="component" value="Chromosome"/>
</dbReference>
<sequence>MSRKAKILVTSAAGKTGLPLVQQLCERGFPVRAMVRREDARARVMRDMGAEVMVGNIFDMADVQRAMAGVQRAYHCAPTAPGGLQFGAIFAAAAAEARLEHVVMLGQWLSDVRHVSSFTRDVWLSEEMLKLLPDTTLSVVNVGWFADNYFMVLPMAAQLGVLPMPLGDGDEKKNAGPSNEAIAAVAAGCLADPAIHAGKTYRPTGPELLSPNEIAAAMGTALGRRVRYMPVSDRMFAKAVRASAPSNYSHLMLSQLAIYVQEYRRRAFAVNAPTDVVETVGGMAPEAFLETAWRAATRPEAQRTVSKKLAALWGFARVGLTPVPDLERAMAEAHLPVLENPRYVGDSTDWVETHSGSLTAAA</sequence>
<dbReference type="Gene3D" id="3.40.50.720">
    <property type="entry name" value="NAD(P)-binding Rossmann-like Domain"/>
    <property type="match status" value="1"/>
</dbReference>